<dbReference type="AlphaFoldDB" id="A0A1H0CXA7"/>
<feature type="domain" description="HTH marR-type" evidence="1">
    <location>
        <begin position="1"/>
        <end position="139"/>
    </location>
</feature>
<protein>
    <submittedName>
        <fullName evidence="2">Transcriptional regulator, MarR family</fullName>
    </submittedName>
</protein>
<dbReference type="InterPro" id="IPR036388">
    <property type="entry name" value="WH-like_DNA-bd_sf"/>
</dbReference>
<dbReference type="SUPFAM" id="SSF46785">
    <property type="entry name" value="Winged helix' DNA-binding domain"/>
    <property type="match status" value="1"/>
</dbReference>
<keyword evidence="3" id="KW-1185">Reference proteome</keyword>
<dbReference type="PANTHER" id="PTHR33164">
    <property type="entry name" value="TRANSCRIPTIONAL REGULATOR, MARR FAMILY"/>
    <property type="match status" value="1"/>
</dbReference>
<dbReference type="PANTHER" id="PTHR33164:SF95">
    <property type="entry name" value="TRANSCRIPTIONAL REGULATOR"/>
    <property type="match status" value="1"/>
</dbReference>
<dbReference type="Proteomes" id="UP000324252">
    <property type="component" value="Unassembled WGS sequence"/>
</dbReference>
<dbReference type="GO" id="GO:0003700">
    <property type="term" value="F:DNA-binding transcription factor activity"/>
    <property type="evidence" value="ECO:0007669"/>
    <property type="project" value="InterPro"/>
</dbReference>
<reference evidence="2 3" key="1">
    <citation type="submission" date="2016-11" db="EMBL/GenBank/DDBJ databases">
        <authorList>
            <person name="Varghese N."/>
            <person name="Submissions S."/>
        </authorList>
    </citation>
    <scope>NUCLEOTIDE SEQUENCE [LARGE SCALE GENOMIC DNA]</scope>
    <source>
        <strain evidence="2 3">DSM 29620</strain>
    </source>
</reference>
<evidence type="ECO:0000313" key="2">
    <source>
        <dbReference type="EMBL" id="SHJ39588.1"/>
    </source>
</evidence>
<dbReference type="OrthoDB" id="7349109at2"/>
<dbReference type="RefSeq" id="WP_149786973.1">
    <property type="nucleotide sequence ID" value="NZ_FNIO01000001.1"/>
</dbReference>
<dbReference type="Gene3D" id="1.10.10.10">
    <property type="entry name" value="Winged helix-like DNA-binding domain superfamily/Winged helix DNA-binding domain"/>
    <property type="match status" value="1"/>
</dbReference>
<dbReference type="GO" id="GO:0006950">
    <property type="term" value="P:response to stress"/>
    <property type="evidence" value="ECO:0007669"/>
    <property type="project" value="TreeGrafter"/>
</dbReference>
<evidence type="ECO:0000313" key="3">
    <source>
        <dbReference type="Proteomes" id="UP000324252"/>
    </source>
</evidence>
<gene>
    <name evidence="2" type="ORF">SAMN05444142_101110</name>
</gene>
<sequence length="155" mass="16924">MSEIYQMAGHLIRRLQQISVSVFTEHMRAAGYDLTPVQFAALSAIDANPEVDQVTLAGLIAYDPVTLSGVIDRLQKKGLVSRAVSPRDRRARVIALTPKGEKLLTACQPLVRELQMDILSGLDPDERATFLRLLDKAASTGNEQSRAPLRSRGAG</sequence>
<dbReference type="PROSITE" id="PS50995">
    <property type="entry name" value="HTH_MARR_2"/>
    <property type="match status" value="1"/>
</dbReference>
<dbReference type="InterPro" id="IPR000835">
    <property type="entry name" value="HTH_MarR-typ"/>
</dbReference>
<dbReference type="EMBL" id="FQZZ01000001">
    <property type="protein sequence ID" value="SHJ39588.1"/>
    <property type="molecule type" value="Genomic_DNA"/>
</dbReference>
<organism evidence="2 3">
    <name type="scientific">Lutimaribacter pacificus</name>
    <dbReference type="NCBI Taxonomy" id="391948"/>
    <lineage>
        <taxon>Bacteria</taxon>
        <taxon>Pseudomonadati</taxon>
        <taxon>Pseudomonadota</taxon>
        <taxon>Alphaproteobacteria</taxon>
        <taxon>Rhodobacterales</taxon>
        <taxon>Roseobacteraceae</taxon>
        <taxon>Lutimaribacter</taxon>
    </lineage>
</organism>
<accession>A0A1H0CXA7</accession>
<dbReference type="InterPro" id="IPR036390">
    <property type="entry name" value="WH_DNA-bd_sf"/>
</dbReference>
<evidence type="ECO:0000259" key="1">
    <source>
        <dbReference type="PROSITE" id="PS50995"/>
    </source>
</evidence>
<dbReference type="Pfam" id="PF12802">
    <property type="entry name" value="MarR_2"/>
    <property type="match status" value="1"/>
</dbReference>
<name>A0A1H0CXA7_9RHOB</name>
<dbReference type="SMART" id="SM00347">
    <property type="entry name" value="HTH_MARR"/>
    <property type="match status" value="1"/>
</dbReference>
<dbReference type="InterPro" id="IPR039422">
    <property type="entry name" value="MarR/SlyA-like"/>
</dbReference>
<proteinExistence type="predicted"/>
<dbReference type="PRINTS" id="PR00598">
    <property type="entry name" value="HTHMARR"/>
</dbReference>